<accession>A0A8B6BHG5</accession>
<evidence type="ECO:0000313" key="4">
    <source>
        <dbReference type="Proteomes" id="UP000596742"/>
    </source>
</evidence>
<gene>
    <name evidence="3" type="ORF">MGAL_10B012403</name>
</gene>
<evidence type="ECO:0000313" key="3">
    <source>
        <dbReference type="EMBL" id="VDH90842.1"/>
    </source>
</evidence>
<dbReference type="EMBL" id="UYJE01000176">
    <property type="protein sequence ID" value="VDH90842.1"/>
    <property type="molecule type" value="Genomic_DNA"/>
</dbReference>
<proteinExistence type="predicted"/>
<feature type="compositionally biased region" description="Polar residues" evidence="1">
    <location>
        <begin position="1255"/>
        <end position="1269"/>
    </location>
</feature>
<feature type="compositionally biased region" description="Polar residues" evidence="1">
    <location>
        <begin position="2050"/>
        <end position="2075"/>
    </location>
</feature>
<name>A0A8B6BHG5_MYTGA</name>
<protein>
    <submittedName>
        <fullName evidence="3">Uncharacterized protein</fullName>
    </submittedName>
</protein>
<keyword evidence="2" id="KW-0812">Transmembrane</keyword>
<feature type="compositionally biased region" description="Low complexity" evidence="1">
    <location>
        <begin position="663"/>
        <end position="691"/>
    </location>
</feature>
<feature type="region of interest" description="Disordered" evidence="1">
    <location>
        <begin position="1255"/>
        <end position="1278"/>
    </location>
</feature>
<feature type="transmembrane region" description="Helical" evidence="2">
    <location>
        <begin position="89"/>
        <end position="114"/>
    </location>
</feature>
<dbReference type="OrthoDB" id="6160804at2759"/>
<evidence type="ECO:0000256" key="1">
    <source>
        <dbReference type="SAM" id="MobiDB-lite"/>
    </source>
</evidence>
<feature type="region of interest" description="Disordered" evidence="1">
    <location>
        <begin position="2050"/>
        <end position="2089"/>
    </location>
</feature>
<evidence type="ECO:0000256" key="2">
    <source>
        <dbReference type="SAM" id="Phobius"/>
    </source>
</evidence>
<dbReference type="Proteomes" id="UP000596742">
    <property type="component" value="Unassembled WGS sequence"/>
</dbReference>
<feature type="region of interest" description="Disordered" evidence="1">
    <location>
        <begin position="942"/>
        <end position="1009"/>
    </location>
</feature>
<feature type="region of interest" description="Disordered" evidence="1">
    <location>
        <begin position="415"/>
        <end position="435"/>
    </location>
</feature>
<keyword evidence="2" id="KW-0472">Membrane</keyword>
<keyword evidence="4" id="KW-1185">Reference proteome</keyword>
<reference evidence="3" key="1">
    <citation type="submission" date="2018-11" db="EMBL/GenBank/DDBJ databases">
        <authorList>
            <person name="Alioto T."/>
            <person name="Alioto T."/>
        </authorList>
    </citation>
    <scope>NUCLEOTIDE SEQUENCE</scope>
</reference>
<sequence>MAWTDRYHDKWPRLTALYHIENEQNNEAERDSPVEGYNNTPVLPPGPGGFYRYYVHPDDIRSSRRSMSAYSMSQQSIAKSQTKKVPCCGICLGTMLIFSFAAIISVSVVLSILWTEPHVVSQTAENGTALSTITDLELLKSKEKNISKDVCTLIKSALERNNITSPEKQLHNCSISLTKKKGFMHMVLLLETGNNLIKGDIAVDNGIPKVKLEGQSVTVFETTTKQPISSSTTKQAITTIPITTTTEMKEPDSVLVLSSEEVKHLRDIFDGQDGSLNPKPMNFGHSIFDNNLLSGLSGNDFNFFSNDLKEITTQETNIEENNNNMSVMEIINSNNGTETQTNETENKTSSLDTIANDQAIPNINKNEDNNSMISDHSIKITLAPIFVTDTLSSNKSEEIIQNVTEDSLNFGQYETHSTENETSNANSTELPMTSHSVTIKTTESISSTMYNYGHDISFPTQSFSSHAVHEQPYRDMETRRDMIDDIITTESPPLENIDSANSPTTMKSYSNIKEPLDERLKMDTNLPISAPVQTVRENKTYIQELNIISNLTDINEFNETELSNASFKRIIGSKDDPTKSTNQNMKTNTSVYELIITNLTDKGSINTNSEDSAAKHIQNVYGTKLKIVSAQVSVTVVDTIANESILMGNLSNNGLSPVDNKDTNTTNNTDSNSISSSIASSNTTTTTNDTITKTIDGNITAVRNFGKTAPNITKMSSVNTSTTTTTNVNNSKDKYPDVYNKKHQKITEVRNVNNTGKSDPAIKADEVLLMVTNHKVETSTQLSHMDTNATSLDDDVNFMSNNTMNKHFEDQFDISTEYGPTVADISNATLEKTDDNFGNTPTASLKMTFPEIYTESLDQYYVHNDTMKTNITYDETSNIIQSVPTIITEEGTTDSNKSTEVNTTSVDNVSKNITNMHRTKLKIVNAKVTVTVVDTVSNESINSGVLSNNKQQTANNKDTQMEPNNTNKTISSDTPSNATSTNDSIADAIRTNTSTVRTNDKSTPNTIETSSVDTNRTTINVTANDDFDFMYNNILVNNSVGPFNVSMDNDHNVADILNVTFEQNDDIFVNASTKSLKNKFRERSNDSLDNHYALNDIMKRKITFDKKSNTNQSQTVIEGNQKNAHERLFRLDAVNVTTEIKEQIINLTNSNMTLDTEINLEIEKENKTSSSTNGITSVANPHVYEHIKDSIGSNLTVLTETNGTFGINGTSVTHNKNETDSNTLMVHNFTLDAANWVVESNITDTLLILPGKPMTNVTEQNSQKTNISTESNEKPNSSLSESLLPLLVTKVHSLNHSISTFVQLENKTDSLINSAILDYVEKLNNENPDNTSSNITVPVLSNRTLPLDGQIIDERFNNMTDVFVQDAHNDAQSNLTHNLIDKTDNFTARSDHNATTNLININETNLNVLSAKMTTTVVDATSNTSIPTDDVTNDVLTANEYKDGNTTVLNNTTTGVSIPIEIRAENSTSHNVTNVILSNFEGENITLLRNVSKLNVQIQTSISNDRAEEIINNTLVNNTTVDNINDFKRNATEPRYEATNNSLPENMTIESMPAADDNLTNVENEYSTNINSTINKTVSIEETNKTHDSSASSLDPNTTNVNTLSLTGNLTDYIEESINASAIEDEEQNTVSNIKVDNDTKFMVTVLSGNKTKHVINTESAVGTIANSTVHEIQILRETVKINDTTISSVLVSNVAQENNSVINNDMFHSGVLTDNITDITESSADNVTIQLQHITKKSDESERSLTITRDDSVEDSRNLINNLSLLATSAVNITVPDNGSIVNMDNRFNLSKNSVDGLTTVSHLVNTTLTTVSHLVNTTLTTVSHLVNTTLTAVSHLVNTTVVNLTSSVDMPVRADGIRLEDIIFDKISNISVPEMSKSSAPTKVDTTVLTDTTNISETNLLYINTLNATAQNTTRHNEDATKVIYNGTTTTTDTATSYATIPSDNSDPTRLDIPNTTVLYEGNTTVLNNTETSTIHSITRVEVKQVGISTATPFIIDPQPSKVISIVPTTILPSTKKSDVSTKPSQTGTTFPAISTSRFTVKRSITNVTKKPTSPNSRLSSKSNVSKGEGTTASKRDTTTKATKLQTGGFNSGSNSFFLFDVNLLGQNAFPFSNLGGK</sequence>
<organism evidence="3 4">
    <name type="scientific">Mytilus galloprovincialis</name>
    <name type="common">Mediterranean mussel</name>
    <dbReference type="NCBI Taxonomy" id="29158"/>
    <lineage>
        <taxon>Eukaryota</taxon>
        <taxon>Metazoa</taxon>
        <taxon>Spiralia</taxon>
        <taxon>Lophotrochozoa</taxon>
        <taxon>Mollusca</taxon>
        <taxon>Bivalvia</taxon>
        <taxon>Autobranchia</taxon>
        <taxon>Pteriomorphia</taxon>
        <taxon>Mytilida</taxon>
        <taxon>Mytiloidea</taxon>
        <taxon>Mytilidae</taxon>
        <taxon>Mytilinae</taxon>
        <taxon>Mytilus</taxon>
    </lineage>
</organism>
<keyword evidence="2" id="KW-1133">Transmembrane helix</keyword>
<comment type="caution">
    <text evidence="3">The sequence shown here is derived from an EMBL/GenBank/DDBJ whole genome shotgun (WGS) entry which is preliminary data.</text>
</comment>
<feature type="region of interest" description="Disordered" evidence="1">
    <location>
        <begin position="648"/>
        <end position="691"/>
    </location>
</feature>